<evidence type="ECO:0000313" key="1">
    <source>
        <dbReference type="EMBL" id="KAL3612049.1"/>
    </source>
</evidence>
<name>A0ACC4D427_POPAL</name>
<dbReference type="Proteomes" id="UP000309997">
    <property type="component" value="Unassembled WGS sequence"/>
</dbReference>
<accession>A0ACC4D427</accession>
<reference evidence="1 2" key="1">
    <citation type="journal article" date="2024" name="Plant Biotechnol. J.">
        <title>Genome and CRISPR/Cas9 system of a widespread forest tree (Populus alba) in the world.</title>
        <authorList>
            <person name="Liu Y.J."/>
            <person name="Jiang P.F."/>
            <person name="Han X.M."/>
            <person name="Li X.Y."/>
            <person name="Wang H.M."/>
            <person name="Wang Y.J."/>
            <person name="Wang X.X."/>
            <person name="Zeng Q.Y."/>
        </authorList>
    </citation>
    <scope>NUCLEOTIDE SEQUENCE [LARGE SCALE GENOMIC DNA]</scope>
    <source>
        <strain evidence="2">cv. PAL-ZL1</strain>
    </source>
</reference>
<dbReference type="EMBL" id="RCHU02000001">
    <property type="protein sequence ID" value="KAL3612049.1"/>
    <property type="molecule type" value="Genomic_DNA"/>
</dbReference>
<protein>
    <submittedName>
        <fullName evidence="1">Uncharacterized protein</fullName>
    </submittedName>
</protein>
<sequence length="94" mass="10338">MAFKAVCLMVVAFVLVTAQASYMNGDFKEKLGHTVMDQQLVNGPSRTRPDENETISLDPVVGIRSATENQSSYQLRALHAELTNPNTKQGVLPF</sequence>
<organism evidence="1 2">
    <name type="scientific">Populus alba</name>
    <name type="common">White poplar</name>
    <dbReference type="NCBI Taxonomy" id="43335"/>
    <lineage>
        <taxon>Eukaryota</taxon>
        <taxon>Viridiplantae</taxon>
        <taxon>Streptophyta</taxon>
        <taxon>Embryophyta</taxon>
        <taxon>Tracheophyta</taxon>
        <taxon>Spermatophyta</taxon>
        <taxon>Magnoliopsida</taxon>
        <taxon>eudicotyledons</taxon>
        <taxon>Gunneridae</taxon>
        <taxon>Pentapetalae</taxon>
        <taxon>rosids</taxon>
        <taxon>fabids</taxon>
        <taxon>Malpighiales</taxon>
        <taxon>Salicaceae</taxon>
        <taxon>Saliceae</taxon>
        <taxon>Populus</taxon>
    </lineage>
</organism>
<proteinExistence type="predicted"/>
<evidence type="ECO:0000313" key="2">
    <source>
        <dbReference type="Proteomes" id="UP000309997"/>
    </source>
</evidence>
<keyword evidence="2" id="KW-1185">Reference proteome</keyword>
<gene>
    <name evidence="1" type="ORF">D5086_003069</name>
</gene>
<comment type="caution">
    <text evidence="1">The sequence shown here is derived from an EMBL/GenBank/DDBJ whole genome shotgun (WGS) entry which is preliminary data.</text>
</comment>